<dbReference type="AlphaFoldDB" id="A0A4R3I575"/>
<feature type="transmembrane region" description="Helical" evidence="1">
    <location>
        <begin position="166"/>
        <end position="185"/>
    </location>
</feature>
<evidence type="ECO:0000256" key="1">
    <source>
        <dbReference type="SAM" id="Phobius"/>
    </source>
</evidence>
<comment type="caution">
    <text evidence="2">The sequence shown here is derived from an EMBL/GenBank/DDBJ whole genome shotgun (WGS) entry which is preliminary data.</text>
</comment>
<organism evidence="2 3">
    <name type="scientific">Reinekea marinisedimentorum</name>
    <dbReference type="NCBI Taxonomy" id="230495"/>
    <lineage>
        <taxon>Bacteria</taxon>
        <taxon>Pseudomonadati</taxon>
        <taxon>Pseudomonadota</taxon>
        <taxon>Gammaproteobacteria</taxon>
        <taxon>Oceanospirillales</taxon>
        <taxon>Saccharospirillaceae</taxon>
        <taxon>Reinekea</taxon>
    </lineage>
</organism>
<proteinExistence type="predicted"/>
<keyword evidence="1" id="KW-0472">Membrane</keyword>
<accession>A0A4R3I575</accession>
<keyword evidence="1" id="KW-0812">Transmembrane</keyword>
<protein>
    <submittedName>
        <fullName evidence="2">Uncharacterized protein</fullName>
    </submittedName>
</protein>
<dbReference type="OrthoDB" id="8928961at2"/>
<dbReference type="EMBL" id="SLZR01000009">
    <property type="protein sequence ID" value="TCS40412.1"/>
    <property type="molecule type" value="Genomic_DNA"/>
</dbReference>
<keyword evidence="1" id="KW-1133">Transmembrane helix</keyword>
<name>A0A4R3I575_9GAMM</name>
<sequence length="311" mass="35316">MNVEKEPNLTQVIESIVSAAKGTPTFPTDTKGFRLLEAMVRICKEKEPEHSELTINFIDLADHLNLKGDKEELTREVRRLHKYISGKLINYRPALENRLHKANHREFIELVKVDGASKLILKKIPLKAQQSSVASESTVDLIQYEPTIEKTPFGELNFNITKRSGLILLTAFVAFFVCSYFSWLWVWLSDASWFFKTVATAGIPYFWYSVISPIFKALDGATLAPFWLRPSLTDSLLLVDKDQKQGCFKLTLKSYQATCPICGSSVRIKEGKNNMKGRLVGQCLATSEHLYTFDHVKERGVPAHTPMYLPK</sequence>
<dbReference type="RefSeq" id="WP_132701922.1">
    <property type="nucleotide sequence ID" value="NZ_SLZR01000009.1"/>
</dbReference>
<reference evidence="2 3" key="1">
    <citation type="submission" date="2019-03" db="EMBL/GenBank/DDBJ databases">
        <title>Genomic Encyclopedia of Archaeal and Bacterial Type Strains, Phase II (KMG-II): from individual species to whole genera.</title>
        <authorList>
            <person name="Goeker M."/>
        </authorList>
    </citation>
    <scope>NUCLEOTIDE SEQUENCE [LARGE SCALE GENOMIC DNA]</scope>
    <source>
        <strain evidence="2 3">DSM 15388</strain>
    </source>
</reference>
<gene>
    <name evidence="2" type="ORF">BCF53_109122</name>
</gene>
<evidence type="ECO:0000313" key="3">
    <source>
        <dbReference type="Proteomes" id="UP000295793"/>
    </source>
</evidence>
<evidence type="ECO:0000313" key="2">
    <source>
        <dbReference type="EMBL" id="TCS40412.1"/>
    </source>
</evidence>
<keyword evidence="3" id="KW-1185">Reference proteome</keyword>
<dbReference type="Proteomes" id="UP000295793">
    <property type="component" value="Unassembled WGS sequence"/>
</dbReference>